<dbReference type="Pfam" id="PF07734">
    <property type="entry name" value="FBA_1"/>
    <property type="match status" value="1"/>
</dbReference>
<protein>
    <recommendedName>
        <fullName evidence="1">F-box associated beta-propeller type 1 domain-containing protein</fullName>
    </recommendedName>
</protein>
<comment type="caution">
    <text evidence="2">The sequence shown here is derived from an EMBL/GenBank/DDBJ whole genome shotgun (WGS) entry which is preliminary data.</text>
</comment>
<evidence type="ECO:0000313" key="2">
    <source>
        <dbReference type="EMBL" id="KAK1404668.1"/>
    </source>
</evidence>
<evidence type="ECO:0000259" key="1">
    <source>
        <dbReference type="Pfam" id="PF07734"/>
    </source>
</evidence>
<reference evidence="2" key="2">
    <citation type="submission" date="2023-05" db="EMBL/GenBank/DDBJ databases">
        <authorList>
            <person name="Schelkunov M.I."/>
        </authorList>
    </citation>
    <scope>NUCLEOTIDE SEQUENCE</scope>
    <source>
        <strain evidence="2">Hsosn_3</strain>
        <tissue evidence="2">Leaf</tissue>
    </source>
</reference>
<reference evidence="2" key="1">
    <citation type="submission" date="2023-02" db="EMBL/GenBank/DDBJ databases">
        <title>Genome of toxic invasive species Heracleum sosnowskyi carries increased number of genes despite the absence of recent whole-genome duplications.</title>
        <authorList>
            <person name="Schelkunov M."/>
            <person name="Shtratnikova V."/>
            <person name="Makarenko M."/>
            <person name="Klepikova A."/>
            <person name="Omelchenko D."/>
            <person name="Novikova G."/>
            <person name="Obukhova E."/>
            <person name="Bogdanov V."/>
            <person name="Penin A."/>
            <person name="Logacheva M."/>
        </authorList>
    </citation>
    <scope>NUCLEOTIDE SEQUENCE</scope>
    <source>
        <strain evidence="2">Hsosn_3</strain>
        <tissue evidence="2">Leaf</tissue>
    </source>
</reference>
<organism evidence="2 3">
    <name type="scientific">Heracleum sosnowskyi</name>
    <dbReference type="NCBI Taxonomy" id="360622"/>
    <lineage>
        <taxon>Eukaryota</taxon>
        <taxon>Viridiplantae</taxon>
        <taxon>Streptophyta</taxon>
        <taxon>Embryophyta</taxon>
        <taxon>Tracheophyta</taxon>
        <taxon>Spermatophyta</taxon>
        <taxon>Magnoliopsida</taxon>
        <taxon>eudicotyledons</taxon>
        <taxon>Gunneridae</taxon>
        <taxon>Pentapetalae</taxon>
        <taxon>asterids</taxon>
        <taxon>campanulids</taxon>
        <taxon>Apiales</taxon>
        <taxon>Apiaceae</taxon>
        <taxon>Apioideae</taxon>
        <taxon>apioid superclade</taxon>
        <taxon>Tordylieae</taxon>
        <taxon>Tordyliinae</taxon>
        <taxon>Heracleum</taxon>
    </lineage>
</organism>
<feature type="domain" description="F-box associated beta-propeller type 1" evidence="1">
    <location>
        <begin position="37"/>
        <end position="137"/>
    </location>
</feature>
<accession>A0AAD8JK19</accession>
<sequence>MPIRLLDIDCSGKNRFDYPRKINFTDFSKKMHVASSINGVVLLMNIDEMLGKFVVLRNPAINHWKAINLDEKVGNDNDLERSAFGLGYDEGNDDLKIIRVVTMSTSMTEFYHNFKWVRVEIYSVNRGCWKDVDHEGELLFWPRQYHCNFVIPRQ</sequence>
<keyword evidence="3" id="KW-1185">Reference proteome</keyword>
<name>A0AAD8JK19_9APIA</name>
<proteinExistence type="predicted"/>
<dbReference type="EMBL" id="JAUIZM010000001">
    <property type="protein sequence ID" value="KAK1404668.1"/>
    <property type="molecule type" value="Genomic_DNA"/>
</dbReference>
<dbReference type="AlphaFoldDB" id="A0AAD8JK19"/>
<dbReference type="InterPro" id="IPR006527">
    <property type="entry name" value="F-box-assoc_dom_typ1"/>
</dbReference>
<evidence type="ECO:0000313" key="3">
    <source>
        <dbReference type="Proteomes" id="UP001237642"/>
    </source>
</evidence>
<dbReference type="Proteomes" id="UP001237642">
    <property type="component" value="Unassembled WGS sequence"/>
</dbReference>
<gene>
    <name evidence="2" type="ORF">POM88_004273</name>
</gene>